<name>A0A1Y3YA08_9BACT</name>
<protein>
    <recommendedName>
        <fullName evidence="4">YfhO family protein</fullName>
    </recommendedName>
</protein>
<feature type="transmembrane region" description="Helical" evidence="1">
    <location>
        <begin position="171"/>
        <end position="187"/>
    </location>
</feature>
<dbReference type="PANTHER" id="PTHR38454">
    <property type="entry name" value="INTEGRAL MEMBRANE PROTEIN-RELATED"/>
    <property type="match status" value="1"/>
</dbReference>
<keyword evidence="1" id="KW-1133">Transmembrane helix</keyword>
<feature type="transmembrane region" description="Helical" evidence="1">
    <location>
        <begin position="517"/>
        <end position="535"/>
    </location>
</feature>
<feature type="transmembrane region" description="Helical" evidence="1">
    <location>
        <begin position="407"/>
        <end position="428"/>
    </location>
</feature>
<dbReference type="AlphaFoldDB" id="A0A1Y3YA08"/>
<keyword evidence="1" id="KW-0472">Membrane</keyword>
<feature type="transmembrane region" description="Helical" evidence="1">
    <location>
        <begin position="219"/>
        <end position="239"/>
    </location>
</feature>
<evidence type="ECO:0000256" key="1">
    <source>
        <dbReference type="SAM" id="Phobius"/>
    </source>
</evidence>
<accession>A0A1Y3YA08</accession>
<feature type="transmembrane region" description="Helical" evidence="1">
    <location>
        <begin position="100"/>
        <end position="118"/>
    </location>
</feature>
<dbReference type="RefSeq" id="WP_013612681.1">
    <property type="nucleotide sequence ID" value="NZ_CABJFF010000001.1"/>
</dbReference>
<sequence>MTKINFRSCLPYAIALIIFILIAYIYASPVLEGKIINQADISSYQGAAKERDDYKKQTGEESFWTNSMFSGMPTTMIGAHYKGNYLETIYNHLFWGPRPASYLILTFVSFFLLLLAMGINVRLSIVGALAFGLCAYNFQILQVGHNSKMVAIALMPMVLAGVVYAYRKKAFLGAVLFGFALSFEIAANHPQITFYLGMIILAYVIAQLVSAIKNKTLPAFIKTSCFVLLATILAAGTNVNRLWPNWEYSKYTMRGGSELQMAHAQGNQTQGGLNKEYATAWSYGIEETPNLLIPNFNGGASASELSKKSKTYEILKQGGVPNAEQVIKQMPTYWGPQAFTAGPMYMGAISVFLFVLGLVVLQGTTKWWIAGISLLALLLGWGKHFMWLSSLFFDYVPLYNKFRVPSMILTILQLTIPLLGFYSLHQIFSDKIEKKRVIKGLKLALGITGGFCLLFALLPSLAGSFTSPADSQFPDWLQQALPEDRQSMLRSDAFRSLLFILAGAATIWAGYMKKIKLSSSITLLGLLIILDMWSVDKRYLNNDHFVTPREFTNNFNLRPVDKEILKDTDIHYRVLDLAVNTFNDSHSSFYHKTIGGYSAAKLQRYQDIIDYHLVPEIQSLANDLQRGQTRADIDSSLQKLSVINMLNTKYIILSANSTPIENTARSGNAWFVENYQLVDTPDEEILSLKAIDPEKTAIIGRDFAQAVAGKNIRFDSTATIQLTSYAPNKLTYKTKASQEQLAVFSEVYYPEGWQAYIDDQPGELFRTDYILRGLSVPAGEHTITLVYNPRSAYQGALISQISSILLILALLGSIIGYIRKNRKCSSDQA</sequence>
<dbReference type="GeneID" id="61275736"/>
<reference evidence="2 3" key="1">
    <citation type="submission" date="2018-08" db="EMBL/GenBank/DDBJ databases">
        <title>A genome reference for cultivated species of the human gut microbiota.</title>
        <authorList>
            <person name="Zou Y."/>
            <person name="Xue W."/>
            <person name="Luo G."/>
        </authorList>
    </citation>
    <scope>NUCLEOTIDE SEQUENCE [LARGE SCALE GENOMIC DNA]</scope>
    <source>
        <strain evidence="2 3">AF16-14</strain>
    </source>
</reference>
<feature type="transmembrane region" description="Helical" evidence="1">
    <location>
        <begin position="797"/>
        <end position="818"/>
    </location>
</feature>
<evidence type="ECO:0000313" key="2">
    <source>
        <dbReference type="EMBL" id="RGU54912.1"/>
    </source>
</evidence>
<dbReference type="EMBL" id="QRYC01000024">
    <property type="protein sequence ID" value="RGU54912.1"/>
    <property type="molecule type" value="Genomic_DNA"/>
</dbReference>
<feature type="transmembrane region" description="Helical" evidence="1">
    <location>
        <begin position="493"/>
        <end position="510"/>
    </location>
</feature>
<feature type="transmembrane region" description="Helical" evidence="1">
    <location>
        <begin position="440"/>
        <end position="462"/>
    </location>
</feature>
<comment type="caution">
    <text evidence="2">The sequence shown here is derived from an EMBL/GenBank/DDBJ whole genome shotgun (WGS) entry which is preliminary data.</text>
</comment>
<dbReference type="PANTHER" id="PTHR38454:SF1">
    <property type="entry name" value="INTEGRAL MEMBRANE PROTEIN"/>
    <property type="match status" value="1"/>
</dbReference>
<evidence type="ECO:0000313" key="3">
    <source>
        <dbReference type="Proteomes" id="UP000284243"/>
    </source>
</evidence>
<feature type="transmembrane region" description="Helical" evidence="1">
    <location>
        <begin position="368"/>
        <end position="387"/>
    </location>
</feature>
<feature type="transmembrane region" description="Helical" evidence="1">
    <location>
        <begin position="193"/>
        <end position="212"/>
    </location>
</feature>
<dbReference type="OMA" id="MPTYQLG"/>
<proteinExistence type="predicted"/>
<evidence type="ECO:0008006" key="4">
    <source>
        <dbReference type="Google" id="ProtNLM"/>
    </source>
</evidence>
<feature type="transmembrane region" description="Helical" evidence="1">
    <location>
        <begin position="9"/>
        <end position="27"/>
    </location>
</feature>
<dbReference type="InterPro" id="IPR018580">
    <property type="entry name" value="Uncharacterised_YfhO"/>
</dbReference>
<gene>
    <name evidence="2" type="ORF">DWW57_14500</name>
</gene>
<feature type="transmembrane region" description="Helical" evidence="1">
    <location>
        <begin position="125"/>
        <end position="143"/>
    </location>
</feature>
<dbReference type="Proteomes" id="UP000284243">
    <property type="component" value="Unassembled WGS sequence"/>
</dbReference>
<dbReference type="Pfam" id="PF09586">
    <property type="entry name" value="YfhO"/>
    <property type="match status" value="1"/>
</dbReference>
<organism evidence="2 3">
    <name type="scientific">Odoribacter splanchnicus</name>
    <dbReference type="NCBI Taxonomy" id="28118"/>
    <lineage>
        <taxon>Bacteria</taxon>
        <taxon>Pseudomonadati</taxon>
        <taxon>Bacteroidota</taxon>
        <taxon>Bacteroidia</taxon>
        <taxon>Bacteroidales</taxon>
        <taxon>Odoribacteraceae</taxon>
        <taxon>Odoribacter</taxon>
    </lineage>
</organism>
<keyword evidence="1" id="KW-0812">Transmembrane</keyword>
<feature type="transmembrane region" description="Helical" evidence="1">
    <location>
        <begin position="149"/>
        <end position="166"/>
    </location>
</feature>
<feature type="transmembrane region" description="Helical" evidence="1">
    <location>
        <begin position="344"/>
        <end position="361"/>
    </location>
</feature>